<feature type="transmembrane region" description="Helical" evidence="7">
    <location>
        <begin position="301"/>
        <end position="332"/>
    </location>
</feature>
<sequence>MSKKIFMDIYFEKKRFLIIFFVFLVLLLTYGGVQYQIIKQQTKSVLTPDINLKGKSSQDGVFHYWLYHDVDGLSDALKELYGKDMSVYKTITRNLYYIDDRLTFQSIYYVITGVEDKFFQQELKNSVAKGRLPRSGEKEVVIGPYSAKEYNLGIGDLVNLSVTLEKDIADVEPNQYKVVGILDDNVEQFKSSIMLSIDTYETLNDTKVIENEVLVYFKNNDSINIYKDTISEFTNMIGEYNVGSTSSNFKSNNNKHSNIIINIVMMLVSNFIIVFLLISYLMKGLSKKIGLLKALGLSNRYINKIFVGGLSIVVGGVFVISILLVSLILNAMNNSATSFLGYEMNIYSMDTGVIIYMAGLCLFIIIIKYVLIKLKTYRIYPMEAMVK</sequence>
<dbReference type="InterPro" id="IPR003838">
    <property type="entry name" value="ABC3_permease_C"/>
</dbReference>
<keyword evidence="6 7" id="KW-0472">Membrane</keyword>
<evidence type="ECO:0000256" key="5">
    <source>
        <dbReference type="ARBA" id="ARBA00022989"/>
    </source>
</evidence>
<keyword evidence="10" id="KW-1185">Reference proteome</keyword>
<keyword evidence="4 7" id="KW-0812">Transmembrane</keyword>
<evidence type="ECO:0000256" key="2">
    <source>
        <dbReference type="ARBA" id="ARBA00005236"/>
    </source>
</evidence>
<dbReference type="Pfam" id="PF02687">
    <property type="entry name" value="FtsX"/>
    <property type="match status" value="1"/>
</dbReference>
<protein>
    <submittedName>
        <fullName evidence="9">ABC transporter permease</fullName>
    </submittedName>
</protein>
<evidence type="ECO:0000256" key="3">
    <source>
        <dbReference type="ARBA" id="ARBA00022475"/>
    </source>
</evidence>
<evidence type="ECO:0000313" key="10">
    <source>
        <dbReference type="Proteomes" id="UP000677305"/>
    </source>
</evidence>
<dbReference type="PANTHER" id="PTHR30489">
    <property type="entry name" value="LIPOPROTEIN-RELEASING SYSTEM TRANSMEMBRANE PROTEIN LOLE"/>
    <property type="match status" value="1"/>
</dbReference>
<evidence type="ECO:0000256" key="1">
    <source>
        <dbReference type="ARBA" id="ARBA00004651"/>
    </source>
</evidence>
<reference evidence="9 10" key="1">
    <citation type="submission" date="2020-07" db="EMBL/GenBank/DDBJ databases">
        <title>Vallitalea guaymasensis genome.</title>
        <authorList>
            <person name="Postec A."/>
        </authorList>
    </citation>
    <scope>NUCLEOTIDE SEQUENCE [LARGE SCALE GENOMIC DNA]</scope>
    <source>
        <strain evidence="9 10">Ra1766G1</strain>
    </source>
</reference>
<comment type="subcellular location">
    <subcellularLocation>
        <location evidence="1">Cell membrane</location>
        <topology evidence="1">Multi-pass membrane protein</topology>
    </subcellularLocation>
</comment>
<dbReference type="GO" id="GO:0044874">
    <property type="term" value="P:lipoprotein localization to outer membrane"/>
    <property type="evidence" value="ECO:0007669"/>
    <property type="project" value="TreeGrafter"/>
</dbReference>
<accession>A0A8J8MDG1</accession>
<proteinExistence type="inferred from homology"/>
<evidence type="ECO:0000256" key="6">
    <source>
        <dbReference type="ARBA" id="ARBA00023136"/>
    </source>
</evidence>
<dbReference type="Proteomes" id="UP000677305">
    <property type="component" value="Chromosome"/>
</dbReference>
<dbReference type="PANTHER" id="PTHR30489:SF0">
    <property type="entry name" value="LIPOPROTEIN-RELEASING SYSTEM TRANSMEMBRANE PROTEIN LOLE"/>
    <property type="match status" value="1"/>
</dbReference>
<dbReference type="RefSeq" id="WP_212690979.1">
    <property type="nucleotide sequence ID" value="NZ_CP058561.1"/>
</dbReference>
<dbReference type="AlphaFoldDB" id="A0A8J8MDG1"/>
<gene>
    <name evidence="9" type="ORF">HYG85_18865</name>
</gene>
<dbReference type="InterPro" id="IPR051447">
    <property type="entry name" value="Lipoprotein-release_system"/>
</dbReference>
<dbReference type="KEGG" id="vgu:HYG85_18865"/>
<organism evidence="9 10">
    <name type="scientific">Vallitalea guaymasensis</name>
    <dbReference type="NCBI Taxonomy" id="1185412"/>
    <lineage>
        <taxon>Bacteria</taxon>
        <taxon>Bacillati</taxon>
        <taxon>Bacillota</taxon>
        <taxon>Clostridia</taxon>
        <taxon>Lachnospirales</taxon>
        <taxon>Vallitaleaceae</taxon>
        <taxon>Vallitalea</taxon>
    </lineage>
</organism>
<name>A0A8J8MDG1_9FIRM</name>
<dbReference type="EMBL" id="CP058561">
    <property type="protein sequence ID" value="QUH30867.1"/>
    <property type="molecule type" value="Genomic_DNA"/>
</dbReference>
<feature type="transmembrane region" description="Helical" evidence="7">
    <location>
        <begin position="259"/>
        <end position="281"/>
    </location>
</feature>
<feature type="transmembrane region" description="Helical" evidence="7">
    <location>
        <begin position="352"/>
        <end position="372"/>
    </location>
</feature>
<feature type="domain" description="ABC3 transporter permease C-terminal" evidence="8">
    <location>
        <begin position="263"/>
        <end position="377"/>
    </location>
</feature>
<evidence type="ECO:0000259" key="8">
    <source>
        <dbReference type="Pfam" id="PF02687"/>
    </source>
</evidence>
<evidence type="ECO:0000256" key="7">
    <source>
        <dbReference type="SAM" id="Phobius"/>
    </source>
</evidence>
<dbReference type="GO" id="GO:0098797">
    <property type="term" value="C:plasma membrane protein complex"/>
    <property type="evidence" value="ECO:0007669"/>
    <property type="project" value="TreeGrafter"/>
</dbReference>
<evidence type="ECO:0000256" key="4">
    <source>
        <dbReference type="ARBA" id="ARBA00022692"/>
    </source>
</evidence>
<keyword evidence="3" id="KW-1003">Cell membrane</keyword>
<keyword evidence="5 7" id="KW-1133">Transmembrane helix</keyword>
<comment type="similarity">
    <text evidence="2">Belongs to the ABC-4 integral membrane protein family. LolC/E subfamily.</text>
</comment>
<evidence type="ECO:0000313" key="9">
    <source>
        <dbReference type="EMBL" id="QUH30867.1"/>
    </source>
</evidence>